<reference evidence="1 2" key="1">
    <citation type="submission" date="2016-10" db="EMBL/GenBank/DDBJ databases">
        <authorList>
            <person name="de Groot N.N."/>
        </authorList>
    </citation>
    <scope>NUCLEOTIDE SEQUENCE [LARGE SCALE GENOMIC DNA]</scope>
    <source>
        <strain evidence="1 2">DSM 12130</strain>
    </source>
</reference>
<proteinExistence type="predicted"/>
<dbReference type="Pfam" id="PF13370">
    <property type="entry name" value="Fer4_13"/>
    <property type="match status" value="1"/>
</dbReference>
<dbReference type="AlphaFoldDB" id="A0A1H0MQG5"/>
<dbReference type="STRING" id="91360.SAMN05660330_01145"/>
<evidence type="ECO:0000313" key="2">
    <source>
        <dbReference type="Proteomes" id="UP000199073"/>
    </source>
</evidence>
<dbReference type="Proteomes" id="UP000199073">
    <property type="component" value="Unassembled WGS sequence"/>
</dbReference>
<dbReference type="SUPFAM" id="SSF54862">
    <property type="entry name" value="4Fe-4S ferredoxins"/>
    <property type="match status" value="1"/>
</dbReference>
<organism evidence="1 2">
    <name type="scientific">Desulforhopalus singaporensis</name>
    <dbReference type="NCBI Taxonomy" id="91360"/>
    <lineage>
        <taxon>Bacteria</taxon>
        <taxon>Pseudomonadati</taxon>
        <taxon>Thermodesulfobacteriota</taxon>
        <taxon>Desulfobulbia</taxon>
        <taxon>Desulfobulbales</taxon>
        <taxon>Desulfocapsaceae</taxon>
        <taxon>Desulforhopalus</taxon>
    </lineage>
</organism>
<accession>A0A1H0MQG5</accession>
<gene>
    <name evidence="1" type="ORF">SAMN05660330_01145</name>
</gene>
<dbReference type="EMBL" id="FNJI01000006">
    <property type="protein sequence ID" value="SDO82652.1"/>
    <property type="molecule type" value="Genomic_DNA"/>
</dbReference>
<sequence>MKLISLYPAIDLSKCNCCQGCVEVAGEVFRYNPSTLLMEIVELKHYPAQLVDEAIKNCPKDCISWEKS</sequence>
<dbReference type="RefSeq" id="WP_092220674.1">
    <property type="nucleotide sequence ID" value="NZ_FNJI01000006.1"/>
</dbReference>
<name>A0A1H0MQG5_9BACT</name>
<evidence type="ECO:0000313" key="1">
    <source>
        <dbReference type="EMBL" id="SDO82652.1"/>
    </source>
</evidence>
<dbReference type="OrthoDB" id="9803319at2"/>
<dbReference type="Gene3D" id="3.30.70.20">
    <property type="match status" value="1"/>
</dbReference>
<protein>
    <submittedName>
        <fullName evidence="1">Ferredoxin</fullName>
    </submittedName>
</protein>
<keyword evidence="2" id="KW-1185">Reference proteome</keyword>